<evidence type="ECO:0000313" key="3">
    <source>
        <dbReference type="Proteomes" id="UP000326702"/>
    </source>
</evidence>
<feature type="transmembrane region" description="Helical" evidence="1">
    <location>
        <begin position="9"/>
        <end position="27"/>
    </location>
</feature>
<keyword evidence="1" id="KW-0472">Membrane</keyword>
<keyword evidence="1" id="KW-0812">Transmembrane</keyword>
<feature type="transmembrane region" description="Helical" evidence="1">
    <location>
        <begin position="327"/>
        <end position="346"/>
    </location>
</feature>
<dbReference type="OrthoDB" id="4578799at2"/>
<dbReference type="KEGG" id="lxl:KDY119_02784"/>
<name>A0A5P9QD03_9MICO</name>
<feature type="transmembrane region" description="Helical" evidence="1">
    <location>
        <begin position="85"/>
        <end position="107"/>
    </location>
</feature>
<feature type="transmembrane region" description="Helical" evidence="1">
    <location>
        <begin position="166"/>
        <end position="190"/>
    </location>
</feature>
<feature type="transmembrane region" description="Helical" evidence="1">
    <location>
        <begin position="202"/>
        <end position="219"/>
    </location>
</feature>
<dbReference type="Proteomes" id="UP000326702">
    <property type="component" value="Chromosome"/>
</dbReference>
<dbReference type="RefSeq" id="WP_051136233.1">
    <property type="nucleotide sequence ID" value="NZ_BAABIH010000008.1"/>
</dbReference>
<organism evidence="2 3">
    <name type="scientific">Luteimicrobium xylanilyticum</name>
    <dbReference type="NCBI Taxonomy" id="1133546"/>
    <lineage>
        <taxon>Bacteria</taxon>
        <taxon>Bacillati</taxon>
        <taxon>Actinomycetota</taxon>
        <taxon>Actinomycetes</taxon>
        <taxon>Micrococcales</taxon>
        <taxon>Luteimicrobium</taxon>
    </lineage>
</organism>
<keyword evidence="1" id="KW-1133">Transmembrane helix</keyword>
<evidence type="ECO:0000313" key="2">
    <source>
        <dbReference type="EMBL" id="QFU99257.1"/>
    </source>
</evidence>
<dbReference type="AlphaFoldDB" id="A0A5P9QD03"/>
<keyword evidence="3" id="KW-1185">Reference proteome</keyword>
<feature type="transmembrane region" description="Helical" evidence="1">
    <location>
        <begin position="254"/>
        <end position="278"/>
    </location>
</feature>
<sequence>MPRLLRRGWVAAAAIAAVCTVIGWLRLTTVSRGTFWAEDGNLFLQGAVGTDGAHALPWDPYQGYLHVVPRLLLALSTAAVPPAGWAYAVTACCVLITGLVAGIVYVCATSMLPSQVPRIVLAAVTVLTPVTAIEVLGNAANVHTYFLWLTPWLLLARPTTLGRGLLLAVPMLLGALTEIQTALFFPLVLVRWRDPRTLPVKLALLVGIGAQLVATALHPRSGGAAVDVPSAVERYLSDALLTPWLGTGRAIPVLVGYLGFKVTVLAVVPVIAALVIVLRKGTGDQKIATVALVAAGAVSWSAAMVTNGTAELSSLDPAGLSPATRHAAAPSLLLLGALVIAGTVAVQEGRRRSRLLVGAAGAVLAGAAVLSFVPAQQLRSPGPAWGPGIEEAVERCSLLPPGSDVTIPIAPQTPSPWSARVPCHAVIG</sequence>
<proteinExistence type="predicted"/>
<feature type="transmembrane region" description="Helical" evidence="1">
    <location>
        <begin position="287"/>
        <end position="307"/>
    </location>
</feature>
<reference evidence="2 3" key="1">
    <citation type="submission" date="2019-10" db="EMBL/GenBank/DDBJ databases">
        <title>Genome sequence of Luteimicrobium xylanilyticum HY-24.</title>
        <authorList>
            <person name="Kim D.Y."/>
            <person name="Park H.-Y."/>
        </authorList>
    </citation>
    <scope>NUCLEOTIDE SEQUENCE [LARGE SCALE GENOMIC DNA]</scope>
    <source>
        <strain evidence="2 3">HY-24</strain>
    </source>
</reference>
<evidence type="ECO:0000256" key="1">
    <source>
        <dbReference type="SAM" id="Phobius"/>
    </source>
</evidence>
<protein>
    <submittedName>
        <fullName evidence="2">Uncharacterized protein</fullName>
    </submittedName>
</protein>
<dbReference type="EMBL" id="CP045529">
    <property type="protein sequence ID" value="QFU99257.1"/>
    <property type="molecule type" value="Genomic_DNA"/>
</dbReference>
<gene>
    <name evidence="2" type="ORF">KDY119_02784</name>
</gene>
<feature type="transmembrane region" description="Helical" evidence="1">
    <location>
        <begin position="119"/>
        <end position="146"/>
    </location>
</feature>
<feature type="transmembrane region" description="Helical" evidence="1">
    <location>
        <begin position="355"/>
        <end position="373"/>
    </location>
</feature>
<accession>A0A5P9QD03</accession>